<proteinExistence type="predicted"/>
<gene>
    <name evidence="2" type="ORF">S01H1_42700</name>
</gene>
<dbReference type="SUPFAM" id="SSF53335">
    <property type="entry name" value="S-adenosyl-L-methionine-dependent methyltransferases"/>
    <property type="match status" value="1"/>
</dbReference>
<dbReference type="InterPro" id="IPR050508">
    <property type="entry name" value="Methyltransf_Superfamily"/>
</dbReference>
<dbReference type="PANTHER" id="PTHR42912:SF80">
    <property type="entry name" value="METHYLTRANSFERASE DOMAIN-CONTAINING PROTEIN"/>
    <property type="match status" value="1"/>
</dbReference>
<sequence length="202" mass="22210">MEPTVDHVAVTWSSFDGLASSYDRWYGTPLGSFVDGVERRAVLGFLRPRPGELVLDIGSGTGRLCQRLARRGVRCVGLEPSRQMLSVAQAARGHGNPCYIRGVAERLPLASGVFDAVTFVTTLEFVTDVDAALVEAARVAKPGARLLLGVLNSRGPWAAWRRRSRDPLWERARFFHAADLKRRLAQLGPVSFQSAVYVKGEF</sequence>
<dbReference type="PANTHER" id="PTHR42912">
    <property type="entry name" value="METHYLTRANSFERASE"/>
    <property type="match status" value="1"/>
</dbReference>
<dbReference type="GO" id="GO:0008757">
    <property type="term" value="F:S-adenosylmethionine-dependent methyltransferase activity"/>
    <property type="evidence" value="ECO:0007669"/>
    <property type="project" value="InterPro"/>
</dbReference>
<evidence type="ECO:0000313" key="2">
    <source>
        <dbReference type="EMBL" id="GAG08845.1"/>
    </source>
</evidence>
<organism evidence="2">
    <name type="scientific">marine sediment metagenome</name>
    <dbReference type="NCBI Taxonomy" id="412755"/>
    <lineage>
        <taxon>unclassified sequences</taxon>
        <taxon>metagenomes</taxon>
        <taxon>ecological metagenomes</taxon>
    </lineage>
</organism>
<dbReference type="Pfam" id="PF08241">
    <property type="entry name" value="Methyltransf_11"/>
    <property type="match status" value="1"/>
</dbReference>
<dbReference type="Gene3D" id="3.40.50.150">
    <property type="entry name" value="Vaccinia Virus protein VP39"/>
    <property type="match status" value="1"/>
</dbReference>
<accession>X0USZ1</accession>
<dbReference type="AlphaFoldDB" id="X0USZ1"/>
<evidence type="ECO:0000259" key="1">
    <source>
        <dbReference type="Pfam" id="PF08241"/>
    </source>
</evidence>
<protein>
    <recommendedName>
        <fullName evidence="1">Methyltransferase type 11 domain-containing protein</fullName>
    </recommendedName>
</protein>
<feature type="non-terminal residue" evidence="2">
    <location>
        <position position="202"/>
    </location>
</feature>
<comment type="caution">
    <text evidence="2">The sequence shown here is derived from an EMBL/GenBank/DDBJ whole genome shotgun (WGS) entry which is preliminary data.</text>
</comment>
<dbReference type="CDD" id="cd02440">
    <property type="entry name" value="AdoMet_MTases"/>
    <property type="match status" value="1"/>
</dbReference>
<dbReference type="InterPro" id="IPR029063">
    <property type="entry name" value="SAM-dependent_MTases_sf"/>
</dbReference>
<reference evidence="2" key="1">
    <citation type="journal article" date="2014" name="Front. Microbiol.">
        <title>High frequency of phylogenetically diverse reductive dehalogenase-homologous genes in deep subseafloor sedimentary metagenomes.</title>
        <authorList>
            <person name="Kawai M."/>
            <person name="Futagami T."/>
            <person name="Toyoda A."/>
            <person name="Takaki Y."/>
            <person name="Nishi S."/>
            <person name="Hori S."/>
            <person name="Arai W."/>
            <person name="Tsubouchi T."/>
            <person name="Morono Y."/>
            <person name="Uchiyama I."/>
            <person name="Ito T."/>
            <person name="Fujiyama A."/>
            <person name="Inagaki F."/>
            <person name="Takami H."/>
        </authorList>
    </citation>
    <scope>NUCLEOTIDE SEQUENCE</scope>
    <source>
        <strain evidence="2">Expedition CK06-06</strain>
    </source>
</reference>
<feature type="domain" description="Methyltransferase type 11" evidence="1">
    <location>
        <begin position="55"/>
        <end position="147"/>
    </location>
</feature>
<dbReference type="InterPro" id="IPR013216">
    <property type="entry name" value="Methyltransf_11"/>
</dbReference>
<name>X0USZ1_9ZZZZ</name>
<dbReference type="EMBL" id="BARS01027166">
    <property type="protein sequence ID" value="GAG08845.1"/>
    <property type="molecule type" value="Genomic_DNA"/>
</dbReference>